<dbReference type="AlphaFoldDB" id="A0A3P7L7P4"/>
<proteinExistence type="predicted"/>
<dbReference type="EMBL" id="UYYB01102955">
    <property type="protein sequence ID" value="VDM78795.1"/>
    <property type="molecule type" value="Genomic_DNA"/>
</dbReference>
<dbReference type="Proteomes" id="UP000270094">
    <property type="component" value="Unassembled WGS sequence"/>
</dbReference>
<accession>A0A3P7L7P4</accession>
<evidence type="ECO:0000313" key="1">
    <source>
        <dbReference type="EMBL" id="VDM78795.1"/>
    </source>
</evidence>
<protein>
    <submittedName>
        <fullName evidence="1">Uncharacterized protein</fullName>
    </submittedName>
</protein>
<reference evidence="1 2" key="1">
    <citation type="submission" date="2018-11" db="EMBL/GenBank/DDBJ databases">
        <authorList>
            <consortium name="Pathogen Informatics"/>
        </authorList>
    </citation>
    <scope>NUCLEOTIDE SEQUENCE [LARGE SCALE GENOMIC DNA]</scope>
</reference>
<gene>
    <name evidence="1" type="ORF">SVUK_LOCUS13793</name>
</gene>
<evidence type="ECO:0000313" key="2">
    <source>
        <dbReference type="Proteomes" id="UP000270094"/>
    </source>
</evidence>
<name>A0A3P7L7P4_STRVU</name>
<sequence length="75" mass="8424">MFYATCTHRAQPAIQNPPSSNISGLCSSSYPREELSEGCVILHVRVREYHSVIMEFLLTTSSITPSIYKCDVMLL</sequence>
<keyword evidence="2" id="KW-1185">Reference proteome</keyword>
<organism evidence="1 2">
    <name type="scientific">Strongylus vulgaris</name>
    <name type="common">Blood worm</name>
    <dbReference type="NCBI Taxonomy" id="40348"/>
    <lineage>
        <taxon>Eukaryota</taxon>
        <taxon>Metazoa</taxon>
        <taxon>Ecdysozoa</taxon>
        <taxon>Nematoda</taxon>
        <taxon>Chromadorea</taxon>
        <taxon>Rhabditida</taxon>
        <taxon>Rhabditina</taxon>
        <taxon>Rhabditomorpha</taxon>
        <taxon>Strongyloidea</taxon>
        <taxon>Strongylidae</taxon>
        <taxon>Strongylus</taxon>
    </lineage>
</organism>